<dbReference type="InterPro" id="IPR001496">
    <property type="entry name" value="SOCS_box"/>
</dbReference>
<accession>A0AAV6SIQ6</accession>
<name>A0AAV6SIQ6_SOLSE</name>
<sequence>MRTRVRACEFGHVRLTTTATKPFSQSRRCSSCSSCSSSLTPWLRTVSYYLSGERVSWIRRNMPEVPPGAPEVSRKRGAEAGAPSQRGPERKKACWGILTSQGSWADRSPLHEAASQGRLLALRTLLAQGYHANIVTIDHVTPLHEACLSGHVACARALISAGANVNAATIDGVTPLFNCCSSGSVGGVELLLQSGAYTHASHTHFPSALHEACKRGSSQCVEALLSHGVDPDYMVSHLGSPLYMSCLHQHAACSRILLHKGASANVGRDRDSPLHAAVRQDNADQVSVLLEYGADINLRDDNDQRPVDLAPPGGKTKQLLHAFEVSPRTLRQVCRIHIRRLIGRSRLTELHCLPLPPLLTQYLEHT</sequence>
<proteinExistence type="inferred from homology"/>
<evidence type="ECO:0000313" key="10">
    <source>
        <dbReference type="Proteomes" id="UP000693946"/>
    </source>
</evidence>
<comment type="pathway">
    <text evidence="1">Protein modification; protein ubiquitination.</text>
</comment>
<feature type="region of interest" description="Disordered" evidence="7">
    <location>
        <begin position="64"/>
        <end position="91"/>
    </location>
</feature>
<keyword evidence="3" id="KW-0677">Repeat</keyword>
<dbReference type="Proteomes" id="UP000693946">
    <property type="component" value="Linkage Group LG12"/>
</dbReference>
<dbReference type="Pfam" id="PF12796">
    <property type="entry name" value="Ank_2"/>
    <property type="match status" value="2"/>
</dbReference>
<protein>
    <submittedName>
        <fullName evidence="9">Ankyrin repeat and SOCS box protein 5-like</fullName>
    </submittedName>
</protein>
<keyword evidence="5 6" id="KW-0040">ANK repeat</keyword>
<evidence type="ECO:0000256" key="4">
    <source>
        <dbReference type="ARBA" id="ARBA00022786"/>
    </source>
</evidence>
<comment type="caution">
    <text evidence="9">The sequence shown here is derived from an EMBL/GenBank/DDBJ whole genome shotgun (WGS) entry which is preliminary data.</text>
</comment>
<evidence type="ECO:0000256" key="6">
    <source>
        <dbReference type="PROSITE-ProRule" id="PRU00023"/>
    </source>
</evidence>
<dbReference type="FunFam" id="1.25.40.20:FF:000016">
    <property type="entry name" value="Ankyrin repeat and SOCS box containing 5"/>
    <property type="match status" value="1"/>
</dbReference>
<evidence type="ECO:0000313" key="9">
    <source>
        <dbReference type="EMBL" id="KAG7517311.1"/>
    </source>
</evidence>
<feature type="repeat" description="ANK" evidence="6">
    <location>
        <begin position="204"/>
        <end position="236"/>
    </location>
</feature>
<comment type="similarity">
    <text evidence="2">Belongs to the ankyrin SOCS box (ASB) family.</text>
</comment>
<feature type="repeat" description="ANK" evidence="6">
    <location>
        <begin position="138"/>
        <end position="170"/>
    </location>
</feature>
<dbReference type="PROSITE" id="PS50297">
    <property type="entry name" value="ANK_REP_REGION"/>
    <property type="match status" value="2"/>
</dbReference>
<dbReference type="PANTHER" id="PTHR24136:SF18">
    <property type="entry name" value="ANKYRIN REPEAT AND SOCS BOX PROTEIN 5"/>
    <property type="match status" value="1"/>
</dbReference>
<organism evidence="9 10">
    <name type="scientific">Solea senegalensis</name>
    <name type="common">Senegalese sole</name>
    <dbReference type="NCBI Taxonomy" id="28829"/>
    <lineage>
        <taxon>Eukaryota</taxon>
        <taxon>Metazoa</taxon>
        <taxon>Chordata</taxon>
        <taxon>Craniata</taxon>
        <taxon>Vertebrata</taxon>
        <taxon>Euteleostomi</taxon>
        <taxon>Actinopterygii</taxon>
        <taxon>Neopterygii</taxon>
        <taxon>Teleostei</taxon>
        <taxon>Neoteleostei</taxon>
        <taxon>Acanthomorphata</taxon>
        <taxon>Carangaria</taxon>
        <taxon>Pleuronectiformes</taxon>
        <taxon>Pleuronectoidei</taxon>
        <taxon>Soleidae</taxon>
        <taxon>Solea</taxon>
    </lineage>
</organism>
<evidence type="ECO:0000256" key="2">
    <source>
        <dbReference type="ARBA" id="ARBA00005949"/>
    </source>
</evidence>
<evidence type="ECO:0000256" key="1">
    <source>
        <dbReference type="ARBA" id="ARBA00004906"/>
    </source>
</evidence>
<evidence type="ECO:0000256" key="3">
    <source>
        <dbReference type="ARBA" id="ARBA00022737"/>
    </source>
</evidence>
<dbReference type="InterPro" id="IPR002110">
    <property type="entry name" value="Ankyrin_rpt"/>
</dbReference>
<feature type="domain" description="SOCS box" evidence="8">
    <location>
        <begin position="326"/>
        <end position="366"/>
    </location>
</feature>
<evidence type="ECO:0000259" key="8">
    <source>
        <dbReference type="PROSITE" id="PS50225"/>
    </source>
</evidence>
<dbReference type="AlphaFoldDB" id="A0AAV6SIQ6"/>
<reference evidence="9 10" key="1">
    <citation type="journal article" date="2021" name="Sci. Rep.">
        <title>Chromosome anchoring in Senegalese sole (Solea senegalensis) reveals sex-associated markers and genome rearrangements in flatfish.</title>
        <authorList>
            <person name="Guerrero-Cozar I."/>
            <person name="Gomez-Garrido J."/>
            <person name="Berbel C."/>
            <person name="Martinez-Blanch J.F."/>
            <person name="Alioto T."/>
            <person name="Claros M.G."/>
            <person name="Gagnaire P.A."/>
            <person name="Manchado M."/>
        </authorList>
    </citation>
    <scope>NUCLEOTIDE SEQUENCE [LARGE SCALE GENOMIC DNA]</scope>
    <source>
        <strain evidence="9">Sse05_10M</strain>
    </source>
</reference>
<dbReference type="SMART" id="SM00248">
    <property type="entry name" value="ANK"/>
    <property type="match status" value="6"/>
</dbReference>
<dbReference type="SMART" id="SM00969">
    <property type="entry name" value="SOCS_box"/>
    <property type="match status" value="1"/>
</dbReference>
<feature type="repeat" description="ANK" evidence="6">
    <location>
        <begin position="269"/>
        <end position="301"/>
    </location>
</feature>
<keyword evidence="10" id="KW-1185">Reference proteome</keyword>
<dbReference type="Pfam" id="PF07525">
    <property type="entry name" value="SOCS_box"/>
    <property type="match status" value="1"/>
</dbReference>
<dbReference type="PROSITE" id="PS50225">
    <property type="entry name" value="SOCS"/>
    <property type="match status" value="1"/>
</dbReference>
<evidence type="ECO:0000256" key="5">
    <source>
        <dbReference type="ARBA" id="ARBA00023043"/>
    </source>
</evidence>
<dbReference type="PANTHER" id="PTHR24136">
    <property type="entry name" value="SOWAH (DROSOPHILA) HOMOLOG"/>
    <property type="match status" value="1"/>
</dbReference>
<dbReference type="EMBL" id="JAGKHQ010000004">
    <property type="protein sequence ID" value="KAG7517311.1"/>
    <property type="molecule type" value="Genomic_DNA"/>
</dbReference>
<dbReference type="PROSITE" id="PS50088">
    <property type="entry name" value="ANK_REPEAT"/>
    <property type="match status" value="4"/>
</dbReference>
<evidence type="ECO:0000256" key="7">
    <source>
        <dbReference type="SAM" id="MobiDB-lite"/>
    </source>
</evidence>
<feature type="repeat" description="ANK" evidence="6">
    <location>
        <begin position="105"/>
        <end position="137"/>
    </location>
</feature>
<dbReference type="GO" id="GO:0016567">
    <property type="term" value="P:protein ubiquitination"/>
    <property type="evidence" value="ECO:0007669"/>
    <property type="project" value="TreeGrafter"/>
</dbReference>
<dbReference type="GO" id="GO:0045732">
    <property type="term" value="P:positive regulation of protein catabolic process"/>
    <property type="evidence" value="ECO:0007669"/>
    <property type="project" value="TreeGrafter"/>
</dbReference>
<keyword evidence="4" id="KW-0833">Ubl conjugation pathway</keyword>
<dbReference type="InterPro" id="IPR051573">
    <property type="entry name" value="Ankyrin-SOCS_box_domain"/>
</dbReference>
<gene>
    <name evidence="9" type="ORF">JOB18_004429</name>
</gene>